<evidence type="ECO:0000256" key="2">
    <source>
        <dbReference type="ARBA" id="ARBA00007193"/>
    </source>
</evidence>
<dbReference type="GO" id="GO:0015280">
    <property type="term" value="F:ligand-gated sodium channel activity"/>
    <property type="evidence" value="ECO:0007669"/>
    <property type="project" value="TreeGrafter"/>
</dbReference>
<evidence type="ECO:0000256" key="3">
    <source>
        <dbReference type="ARBA" id="ARBA00022448"/>
    </source>
</evidence>
<keyword evidence="15" id="KW-1185">Reference proteome</keyword>
<reference evidence="14" key="1">
    <citation type="journal article" date="2021" name="Sci. Adv.">
        <title>The American lobster genome reveals insights on longevity, neural, and immune adaptations.</title>
        <authorList>
            <person name="Polinski J.M."/>
            <person name="Zimin A.V."/>
            <person name="Clark K.F."/>
            <person name="Kohn A.B."/>
            <person name="Sadowski N."/>
            <person name="Timp W."/>
            <person name="Ptitsyn A."/>
            <person name="Khanna P."/>
            <person name="Romanova D.Y."/>
            <person name="Williams P."/>
            <person name="Greenwood S.J."/>
            <person name="Moroz L.L."/>
            <person name="Walt D.R."/>
            <person name="Bodnar A.G."/>
        </authorList>
    </citation>
    <scope>NUCLEOTIDE SEQUENCE</scope>
    <source>
        <strain evidence="14">GMGI-L3</strain>
    </source>
</reference>
<comment type="subcellular location">
    <subcellularLocation>
        <location evidence="1">Membrane</location>
        <topology evidence="1">Multi-pass membrane protein</topology>
    </subcellularLocation>
</comment>
<evidence type="ECO:0000313" key="15">
    <source>
        <dbReference type="Proteomes" id="UP000747542"/>
    </source>
</evidence>
<dbReference type="InterPro" id="IPR001873">
    <property type="entry name" value="ENaC"/>
</dbReference>
<evidence type="ECO:0000256" key="5">
    <source>
        <dbReference type="ARBA" id="ARBA00022692"/>
    </source>
</evidence>
<evidence type="ECO:0000256" key="4">
    <source>
        <dbReference type="ARBA" id="ARBA00022461"/>
    </source>
</evidence>
<keyword evidence="7" id="KW-0915">Sodium</keyword>
<evidence type="ECO:0000256" key="1">
    <source>
        <dbReference type="ARBA" id="ARBA00004141"/>
    </source>
</evidence>
<dbReference type="AlphaFoldDB" id="A0A8J5MQA6"/>
<evidence type="ECO:0000256" key="13">
    <source>
        <dbReference type="SAM" id="SignalP"/>
    </source>
</evidence>
<feature type="signal peptide" evidence="13">
    <location>
        <begin position="1"/>
        <end position="23"/>
    </location>
</feature>
<keyword evidence="3 12" id="KW-0813">Transport</keyword>
<accession>A0A8J5MQA6</accession>
<evidence type="ECO:0000256" key="7">
    <source>
        <dbReference type="ARBA" id="ARBA00023053"/>
    </source>
</evidence>
<name>A0A8J5MQA6_HOMAM</name>
<proteinExistence type="inferred from homology"/>
<keyword evidence="4 12" id="KW-0894">Sodium channel</keyword>
<dbReference type="Proteomes" id="UP000747542">
    <property type="component" value="Unassembled WGS sequence"/>
</dbReference>
<protein>
    <submittedName>
        <fullName evidence="14">Acid-sensing ion channel 1C-like</fullName>
    </submittedName>
</protein>
<dbReference type="GO" id="GO:0005886">
    <property type="term" value="C:plasma membrane"/>
    <property type="evidence" value="ECO:0007669"/>
    <property type="project" value="TreeGrafter"/>
</dbReference>
<dbReference type="PANTHER" id="PTHR11690">
    <property type="entry name" value="AMILORIDE-SENSITIVE SODIUM CHANNEL-RELATED"/>
    <property type="match status" value="1"/>
</dbReference>
<dbReference type="PANTHER" id="PTHR11690:SF300">
    <property type="entry name" value="PICKPOCKET PROTEIN 19"/>
    <property type="match status" value="1"/>
</dbReference>
<sequence>MGRRIMWGTTLVVSLLVLVAVMGYQMNYFLSYPVNVDVQVIHSTSLRFPAVTICPYPRNNMMTMGRSPLAVREAYQQVVGEEYPGLRNASRELENLLNTKDLWDATAWNVSAMIHECYQGRGVLCNETGAFTLIYTLFGPCLTFRGAPTTLAGSYHGLYVKLG</sequence>
<keyword evidence="10 12" id="KW-0739">Sodium transport</keyword>
<dbReference type="EMBL" id="JAHLQT010032328">
    <property type="protein sequence ID" value="KAG7159755.1"/>
    <property type="molecule type" value="Genomic_DNA"/>
</dbReference>
<keyword evidence="11 12" id="KW-0407">Ion channel</keyword>
<gene>
    <name evidence="14" type="primary">Asic1c-L</name>
    <name evidence="14" type="ORF">Hamer_G021135</name>
</gene>
<feature type="non-terminal residue" evidence="14">
    <location>
        <position position="1"/>
    </location>
</feature>
<evidence type="ECO:0000256" key="10">
    <source>
        <dbReference type="ARBA" id="ARBA00023201"/>
    </source>
</evidence>
<evidence type="ECO:0000256" key="8">
    <source>
        <dbReference type="ARBA" id="ARBA00023065"/>
    </source>
</evidence>
<organism evidence="14 15">
    <name type="scientific">Homarus americanus</name>
    <name type="common">American lobster</name>
    <dbReference type="NCBI Taxonomy" id="6706"/>
    <lineage>
        <taxon>Eukaryota</taxon>
        <taxon>Metazoa</taxon>
        <taxon>Ecdysozoa</taxon>
        <taxon>Arthropoda</taxon>
        <taxon>Crustacea</taxon>
        <taxon>Multicrustacea</taxon>
        <taxon>Malacostraca</taxon>
        <taxon>Eumalacostraca</taxon>
        <taxon>Eucarida</taxon>
        <taxon>Decapoda</taxon>
        <taxon>Pleocyemata</taxon>
        <taxon>Astacidea</taxon>
        <taxon>Nephropoidea</taxon>
        <taxon>Nephropidae</taxon>
        <taxon>Homarus</taxon>
    </lineage>
</organism>
<evidence type="ECO:0000256" key="6">
    <source>
        <dbReference type="ARBA" id="ARBA00022989"/>
    </source>
</evidence>
<evidence type="ECO:0000313" key="14">
    <source>
        <dbReference type="EMBL" id="KAG7159755.1"/>
    </source>
</evidence>
<keyword evidence="13" id="KW-0732">Signal</keyword>
<evidence type="ECO:0000256" key="9">
    <source>
        <dbReference type="ARBA" id="ARBA00023136"/>
    </source>
</evidence>
<dbReference type="Pfam" id="PF00858">
    <property type="entry name" value="ASC"/>
    <property type="match status" value="1"/>
</dbReference>
<feature type="chain" id="PRO_5035183185" evidence="13">
    <location>
        <begin position="24"/>
        <end position="163"/>
    </location>
</feature>
<keyword evidence="9" id="KW-0472">Membrane</keyword>
<keyword evidence="6" id="KW-1133">Transmembrane helix</keyword>
<keyword evidence="8 12" id="KW-0406">Ion transport</keyword>
<evidence type="ECO:0000256" key="12">
    <source>
        <dbReference type="RuleBase" id="RU000679"/>
    </source>
</evidence>
<comment type="similarity">
    <text evidence="2 12">Belongs to the amiloride-sensitive sodium channel (TC 1.A.6) family.</text>
</comment>
<comment type="caution">
    <text evidence="14">The sequence shown here is derived from an EMBL/GenBank/DDBJ whole genome shotgun (WGS) entry which is preliminary data.</text>
</comment>
<evidence type="ECO:0000256" key="11">
    <source>
        <dbReference type="ARBA" id="ARBA00023303"/>
    </source>
</evidence>
<keyword evidence="5 12" id="KW-0812">Transmembrane</keyword>